<name>A0AA39G9G7_SARSR</name>
<evidence type="ECO:0000313" key="2">
    <source>
        <dbReference type="EMBL" id="KAK0383167.1"/>
    </source>
</evidence>
<dbReference type="PANTHER" id="PTHR11786">
    <property type="entry name" value="N-HYDROXYARYLAMINE O-ACETYLTRANSFERASE"/>
    <property type="match status" value="1"/>
</dbReference>
<protein>
    <recommendedName>
        <fullName evidence="4">Arylamine N-acetyltransferase</fullName>
    </recommendedName>
</protein>
<evidence type="ECO:0000313" key="3">
    <source>
        <dbReference type="Proteomes" id="UP001175261"/>
    </source>
</evidence>
<dbReference type="PANTHER" id="PTHR11786:SF0">
    <property type="entry name" value="ARYLAMINE N-ACETYLTRANSFERASE 4-RELATED"/>
    <property type="match status" value="1"/>
</dbReference>
<sequence>MGNQVPDAGQSAYTTAQVSQWLQRLALPPSLRQYATHPSAFPHTLQSLRTLMRCQIAAFTYENLSVHYSPSHRVDITPEALYQKLLGPHHRHRGGYCMELSIFFYHMLLGLGFNVYMTGVRNRTRTAGIPQGEYQGWTHIINIVQLPDQSRHALDVAFGGDGPTTPLPLNDEGTAFTNLGAQQIRLVHDLIPKQRMASLPRLWIYQYRNGVDRDWNSFYSFAELEFFQEDFEVMNWWAVEKTVHRRNVIAVRFLRKGDGALFAAAKGTKEEEGSEPEIIGKVMLVNDVIKVNLGGRTEVVRHFQTEEGRVLALDDYFGIRLTEEERRGIDGWDMSLDRE</sequence>
<organism evidence="2 3">
    <name type="scientific">Sarocladium strictum</name>
    <name type="common">Black bundle disease fungus</name>
    <name type="synonym">Acremonium strictum</name>
    <dbReference type="NCBI Taxonomy" id="5046"/>
    <lineage>
        <taxon>Eukaryota</taxon>
        <taxon>Fungi</taxon>
        <taxon>Dikarya</taxon>
        <taxon>Ascomycota</taxon>
        <taxon>Pezizomycotina</taxon>
        <taxon>Sordariomycetes</taxon>
        <taxon>Hypocreomycetidae</taxon>
        <taxon>Hypocreales</taxon>
        <taxon>Sarocladiaceae</taxon>
        <taxon>Sarocladium</taxon>
    </lineage>
</organism>
<dbReference type="SUPFAM" id="SSF54001">
    <property type="entry name" value="Cysteine proteinases"/>
    <property type="match status" value="1"/>
</dbReference>
<reference evidence="2" key="1">
    <citation type="submission" date="2022-10" db="EMBL/GenBank/DDBJ databases">
        <title>Determination and structural analysis of whole genome sequence of Sarocladium strictum F4-1.</title>
        <authorList>
            <person name="Hu L."/>
            <person name="Jiang Y."/>
        </authorList>
    </citation>
    <scope>NUCLEOTIDE SEQUENCE</scope>
    <source>
        <strain evidence="2">F4-1</strain>
    </source>
</reference>
<dbReference type="AlphaFoldDB" id="A0AA39G9G7"/>
<evidence type="ECO:0000256" key="1">
    <source>
        <dbReference type="ARBA" id="ARBA00006547"/>
    </source>
</evidence>
<dbReference type="InterPro" id="IPR053710">
    <property type="entry name" value="Arylamine_NAT_domain_sf"/>
</dbReference>
<proteinExistence type="inferred from homology"/>
<dbReference type="InterPro" id="IPR001447">
    <property type="entry name" value="Arylamine_N-AcTrfase"/>
</dbReference>
<dbReference type="Proteomes" id="UP001175261">
    <property type="component" value="Unassembled WGS sequence"/>
</dbReference>
<evidence type="ECO:0008006" key="4">
    <source>
        <dbReference type="Google" id="ProtNLM"/>
    </source>
</evidence>
<accession>A0AA39G9G7</accession>
<comment type="similarity">
    <text evidence="1">Belongs to the arylamine N-acetyltransferase family.</text>
</comment>
<dbReference type="Gene3D" id="3.30.2140.20">
    <property type="match status" value="1"/>
</dbReference>
<comment type="caution">
    <text evidence="2">The sequence shown here is derived from an EMBL/GenBank/DDBJ whole genome shotgun (WGS) entry which is preliminary data.</text>
</comment>
<dbReference type="GO" id="GO:0016407">
    <property type="term" value="F:acetyltransferase activity"/>
    <property type="evidence" value="ECO:0007669"/>
    <property type="project" value="InterPro"/>
</dbReference>
<dbReference type="InterPro" id="IPR038765">
    <property type="entry name" value="Papain-like_cys_pep_sf"/>
</dbReference>
<dbReference type="Pfam" id="PF00797">
    <property type="entry name" value="Acetyltransf_2"/>
    <property type="match status" value="1"/>
</dbReference>
<dbReference type="EMBL" id="JAPDFR010000009">
    <property type="protein sequence ID" value="KAK0383167.1"/>
    <property type="molecule type" value="Genomic_DNA"/>
</dbReference>
<keyword evidence="3" id="KW-1185">Reference proteome</keyword>
<gene>
    <name evidence="2" type="ORF">NLU13_9080</name>
</gene>